<comment type="caution">
    <text evidence="7">The sequence shown here is derived from an EMBL/GenBank/DDBJ whole genome shotgun (WGS) entry which is preliminary data.</text>
</comment>
<evidence type="ECO:0000313" key="7">
    <source>
        <dbReference type="EMBL" id="MBY4797855.1"/>
    </source>
</evidence>
<dbReference type="Pfam" id="PF01566">
    <property type="entry name" value="Nramp"/>
    <property type="match status" value="1"/>
</dbReference>
<evidence type="ECO:0000256" key="6">
    <source>
        <dbReference type="SAM" id="Phobius"/>
    </source>
</evidence>
<reference evidence="7 8" key="1">
    <citation type="submission" date="2021-08" db="EMBL/GenBank/DDBJ databases">
        <title>Collinsella faecalis sp. nov. isolated from swine faeces.</title>
        <authorList>
            <person name="Oh B.S."/>
            <person name="Lee J.H."/>
        </authorList>
    </citation>
    <scope>NUCLEOTIDE SEQUENCE [LARGE SCALE GENOMIC DNA]</scope>
    <source>
        <strain evidence="7 8">AGMB00827</strain>
    </source>
</reference>
<feature type="transmembrane region" description="Helical" evidence="6">
    <location>
        <begin position="91"/>
        <end position="110"/>
    </location>
</feature>
<accession>A0ABS7MN60</accession>
<keyword evidence="4 6" id="KW-1133">Transmembrane helix</keyword>
<dbReference type="Proteomes" id="UP000700908">
    <property type="component" value="Unassembled WGS sequence"/>
</dbReference>
<feature type="transmembrane region" description="Helical" evidence="6">
    <location>
        <begin position="116"/>
        <end position="137"/>
    </location>
</feature>
<evidence type="ECO:0000256" key="2">
    <source>
        <dbReference type="ARBA" id="ARBA00022448"/>
    </source>
</evidence>
<proteinExistence type="predicted"/>
<feature type="transmembrane region" description="Helical" evidence="6">
    <location>
        <begin position="384"/>
        <end position="408"/>
    </location>
</feature>
<gene>
    <name evidence="7" type="ORF">K6V98_05755</name>
</gene>
<evidence type="ECO:0000313" key="8">
    <source>
        <dbReference type="Proteomes" id="UP000700908"/>
    </source>
</evidence>
<protein>
    <submittedName>
        <fullName evidence="7">Nramp family divalent metal transporter</fullName>
    </submittedName>
</protein>
<evidence type="ECO:0000256" key="1">
    <source>
        <dbReference type="ARBA" id="ARBA00004141"/>
    </source>
</evidence>
<evidence type="ECO:0000256" key="4">
    <source>
        <dbReference type="ARBA" id="ARBA00022989"/>
    </source>
</evidence>
<comment type="subcellular location">
    <subcellularLocation>
        <location evidence="1">Membrane</location>
        <topology evidence="1">Multi-pass membrane protein</topology>
    </subcellularLocation>
</comment>
<keyword evidence="5 6" id="KW-0472">Membrane</keyword>
<feature type="transmembrane region" description="Helical" evidence="6">
    <location>
        <begin position="48"/>
        <end position="70"/>
    </location>
</feature>
<dbReference type="NCBIfam" id="NF037982">
    <property type="entry name" value="Nramp_1"/>
    <property type="match status" value="1"/>
</dbReference>
<sequence>MTEGTKRKLTIGAILGAMGPGLLAALSGNDAGGIATYSSAGADYGYGMLWMLPVMTILLIIAQETAARCGTVTGKGFASLIREKFGVRKSAGAMCALLISNTAVTISEFAGIASGLALFGVPATVSVPLAALLVWMLTMSGSFRRIEKILLLISCVFVTYIVAAFLAGPDWSAVAHATVIPGFQAEPAYVSLVVATIGTTIAPWMIFLAQSNVVDKNADEADLTLQRIDAISGSVVADIIAWIIIVTTGTVLFPAGVRVADAADAALALEPIAGQFSTVLFAAGLVAASFLAACVLPGVTSSAVCEAFGWERGADRSWNEAPIYRGLITAVIAASALLVIMPGVDLFQIMMGSQVINGVLLPILLVCQVLIAKDAHIMGKYRNGRIWTAITWIMIVLITILTVVMFALQAMGY</sequence>
<keyword evidence="3 6" id="KW-0812">Transmembrane</keyword>
<dbReference type="RefSeq" id="WP_222199562.1">
    <property type="nucleotide sequence ID" value="NZ_JAIMFO010000006.1"/>
</dbReference>
<organism evidence="7 8">
    <name type="scientific">Collinsella ureilytica</name>
    <dbReference type="NCBI Taxonomy" id="2869515"/>
    <lineage>
        <taxon>Bacteria</taxon>
        <taxon>Bacillati</taxon>
        <taxon>Actinomycetota</taxon>
        <taxon>Coriobacteriia</taxon>
        <taxon>Coriobacteriales</taxon>
        <taxon>Coriobacteriaceae</taxon>
        <taxon>Collinsella</taxon>
    </lineage>
</organism>
<dbReference type="EMBL" id="JAIMFO010000006">
    <property type="protein sequence ID" value="MBY4797855.1"/>
    <property type="molecule type" value="Genomic_DNA"/>
</dbReference>
<feature type="transmembrane region" description="Helical" evidence="6">
    <location>
        <begin position="188"/>
        <end position="209"/>
    </location>
</feature>
<evidence type="ECO:0000256" key="5">
    <source>
        <dbReference type="ARBA" id="ARBA00023136"/>
    </source>
</evidence>
<keyword evidence="8" id="KW-1185">Reference proteome</keyword>
<name>A0ABS7MN60_9ACTN</name>
<feature type="transmembrane region" description="Helical" evidence="6">
    <location>
        <begin position="326"/>
        <end position="349"/>
    </location>
</feature>
<feature type="transmembrane region" description="Helical" evidence="6">
    <location>
        <begin position="149"/>
        <end position="168"/>
    </location>
</feature>
<feature type="transmembrane region" description="Helical" evidence="6">
    <location>
        <begin position="276"/>
        <end position="305"/>
    </location>
</feature>
<dbReference type="PANTHER" id="PTHR11706:SF33">
    <property type="entry name" value="NATURAL RESISTANCE-ASSOCIATED MACROPHAGE PROTEIN 2"/>
    <property type="match status" value="1"/>
</dbReference>
<feature type="transmembrane region" description="Helical" evidence="6">
    <location>
        <begin position="230"/>
        <end position="256"/>
    </location>
</feature>
<feature type="transmembrane region" description="Helical" evidence="6">
    <location>
        <begin position="355"/>
        <end position="372"/>
    </location>
</feature>
<dbReference type="InterPro" id="IPR001046">
    <property type="entry name" value="NRAMP_fam"/>
</dbReference>
<evidence type="ECO:0000256" key="3">
    <source>
        <dbReference type="ARBA" id="ARBA00022692"/>
    </source>
</evidence>
<keyword evidence="2" id="KW-0813">Transport</keyword>
<dbReference type="PANTHER" id="PTHR11706">
    <property type="entry name" value="SOLUTE CARRIER PROTEIN FAMILY 11 MEMBER"/>
    <property type="match status" value="1"/>
</dbReference>